<accession>A0A1L7JMG1</accession>
<reference evidence="2" key="1">
    <citation type="submission" date="2016-05" db="EMBL/GenBank/DDBJ databases">
        <authorList>
            <person name="Lavstsen T."/>
            <person name="Jespersen J.S."/>
        </authorList>
    </citation>
    <scope>NUCLEOTIDE SEQUENCE</scope>
    <source>
        <strain evidence="2">CDC69096</strain>
        <plasmid evidence="2">pNPD8_2</plasmid>
    </source>
</reference>
<dbReference type="Pfam" id="PF01507">
    <property type="entry name" value="PAPS_reduct"/>
    <property type="match status" value="1"/>
</dbReference>
<dbReference type="InterPro" id="IPR002500">
    <property type="entry name" value="PAPS_reduct_dom"/>
</dbReference>
<keyword evidence="2" id="KW-0614">Plasmid</keyword>
<dbReference type="SUPFAM" id="SSF52402">
    <property type="entry name" value="Adenine nucleotide alpha hydrolases-like"/>
    <property type="match status" value="1"/>
</dbReference>
<dbReference type="AlphaFoldDB" id="A0A1L7JMG1"/>
<feature type="domain" description="Phosphoadenosine phosphosulphate reductase" evidence="1">
    <location>
        <begin position="6"/>
        <end position="64"/>
    </location>
</feature>
<organism evidence="2">
    <name type="scientific">Clostridium botulinum</name>
    <dbReference type="NCBI Taxonomy" id="1491"/>
    <lineage>
        <taxon>Bacteria</taxon>
        <taxon>Bacillati</taxon>
        <taxon>Bacillota</taxon>
        <taxon>Clostridia</taxon>
        <taxon>Eubacteriales</taxon>
        <taxon>Clostridiaceae</taxon>
        <taxon>Clostridium</taxon>
    </lineage>
</organism>
<dbReference type="EMBL" id="CP015702">
    <property type="protein sequence ID" value="APU86947.1"/>
    <property type="molecule type" value="Genomic_DNA"/>
</dbReference>
<geneLocation type="plasmid" evidence="2">
    <name>pNPD8_2</name>
</geneLocation>
<name>A0A1L7JMG1_CLOBO</name>
<dbReference type="GO" id="GO:0003824">
    <property type="term" value="F:catalytic activity"/>
    <property type="evidence" value="ECO:0007669"/>
    <property type="project" value="InterPro"/>
</dbReference>
<dbReference type="InterPro" id="IPR014729">
    <property type="entry name" value="Rossmann-like_a/b/a_fold"/>
</dbReference>
<sequence length="76" mass="9117">MHNLITERKYDFDVAGVRADESRARLNAGKRDGVFYFASSWNLFRVNPILFWTNSMVIDYVKEKIFLITKYMIRNY</sequence>
<evidence type="ECO:0000259" key="1">
    <source>
        <dbReference type="Pfam" id="PF01507"/>
    </source>
</evidence>
<protein>
    <submittedName>
        <fullName evidence="2">Phosphoadenosine phosphosulfate reductase family protein</fullName>
    </submittedName>
</protein>
<dbReference type="Gene3D" id="3.40.50.620">
    <property type="entry name" value="HUPs"/>
    <property type="match status" value="1"/>
</dbReference>
<proteinExistence type="predicted"/>
<gene>
    <name evidence="2" type="ORF">NPD8_3823</name>
</gene>
<evidence type="ECO:0000313" key="2">
    <source>
        <dbReference type="EMBL" id="APU86947.1"/>
    </source>
</evidence>